<feature type="transmembrane region" description="Helical" evidence="5">
    <location>
        <begin position="425"/>
        <end position="451"/>
    </location>
</feature>
<dbReference type="OrthoDB" id="5215911at2759"/>
<dbReference type="GO" id="GO:0005886">
    <property type="term" value="C:plasma membrane"/>
    <property type="evidence" value="ECO:0007669"/>
    <property type="project" value="TreeGrafter"/>
</dbReference>
<organism evidence="6">
    <name type="scientific">Eremomyces bilateralis CBS 781.70</name>
    <dbReference type="NCBI Taxonomy" id="1392243"/>
    <lineage>
        <taxon>Eukaryota</taxon>
        <taxon>Fungi</taxon>
        <taxon>Dikarya</taxon>
        <taxon>Ascomycota</taxon>
        <taxon>Pezizomycotina</taxon>
        <taxon>Dothideomycetes</taxon>
        <taxon>Dothideomycetes incertae sedis</taxon>
        <taxon>Eremomycetales</taxon>
        <taxon>Eremomycetaceae</taxon>
        <taxon>Eremomyces</taxon>
    </lineage>
</organism>
<sequence length="539" mass="59535">MSSLPVPGTVKLVDLQGTSNLHHGKNQKDIILVPQPTEDPNDPLSWSSRRRLISTLIQMAWTLLGSAHINGLTPAYLLIHEETGITIFQLNTGNGLMYLLFGFANLITQPYALNYGRRPAAVFSMLITSFLVLWSSFMNSAAEWYANRILIGISFSAIECLIELCITDTKFIHERGLHMGLYNWGLWGGAFIAPIPAGFLAEAAGWRWINRMYAVVGFLLTIACFFLFEETMFYRPHVDGIVDAEDDTKKADVRALAEKNTDDEKASQSSGLSVEQVGETYQVKSSVQKLKLWGHRDPRQPNTFMKFFFLPFELLRYPSIVFSGILVGGILSWFNVLLGTISSVFDGDPYNFSANMVGLTYIACLIGCTIGCLISGWLNDSIATFVARKNNGIKEPEARLWVAIVPFILHPAGCVLYGVGAAKGIHWVGVCFGLGVLTCAIVMGSVLALNYCVDCYKEIAGEALITVIIIRNCMGFAFSYAVSPMIDNLGLQGAFLLMAFLGMGIHGLSFVMIAYGKKGREITAPHYWKLVEEHGFRAH</sequence>
<reference evidence="6 8" key="1">
    <citation type="submission" date="2020-01" db="EMBL/GenBank/DDBJ databases">
        <authorList>
            <consortium name="DOE Joint Genome Institute"/>
            <person name="Haridas S."/>
            <person name="Albert R."/>
            <person name="Binder M."/>
            <person name="Bloem J."/>
            <person name="Labutti K."/>
            <person name="Salamov A."/>
            <person name="Andreopoulos B."/>
            <person name="Baker S.E."/>
            <person name="Barry K."/>
            <person name="Bills G."/>
            <person name="Bluhm B.H."/>
            <person name="Cannon C."/>
            <person name="Castanera R."/>
            <person name="Culley D.E."/>
            <person name="Daum C."/>
            <person name="Ezra D."/>
            <person name="Gonzalez J.B."/>
            <person name="Henrissat B."/>
            <person name="Kuo A."/>
            <person name="Liang C."/>
            <person name="Lipzen A."/>
            <person name="Lutzoni F."/>
            <person name="Magnuson J."/>
            <person name="Mondo S."/>
            <person name="Nolan M."/>
            <person name="Ohm R."/>
            <person name="Pangilinan J."/>
            <person name="Park H.-J."/>
            <person name="Ramirez L."/>
            <person name="Alfaro M."/>
            <person name="Sun H."/>
            <person name="Tritt A."/>
            <person name="Yoshinaga Y."/>
            <person name="Zwiers L.-H."/>
            <person name="Turgeon B.G."/>
            <person name="Goodwin S.B."/>
            <person name="Spatafora J.W."/>
            <person name="Crous P.W."/>
            <person name="Grigoriev I.V."/>
        </authorList>
    </citation>
    <scope>NUCLEOTIDE SEQUENCE</scope>
    <source>
        <strain evidence="6 8">CBS 781.70</strain>
    </source>
</reference>
<feature type="transmembrane region" description="Helical" evidence="5">
    <location>
        <begin position="181"/>
        <end position="200"/>
    </location>
</feature>
<dbReference type="SUPFAM" id="SSF103473">
    <property type="entry name" value="MFS general substrate transporter"/>
    <property type="match status" value="1"/>
</dbReference>
<feature type="transmembrane region" description="Helical" evidence="5">
    <location>
        <begin position="314"/>
        <end position="338"/>
    </location>
</feature>
<evidence type="ECO:0000313" key="6">
    <source>
        <dbReference type="EMBL" id="KAF1810054.1"/>
    </source>
</evidence>
<dbReference type="PANTHER" id="PTHR23502">
    <property type="entry name" value="MAJOR FACILITATOR SUPERFAMILY"/>
    <property type="match status" value="1"/>
</dbReference>
<dbReference type="AlphaFoldDB" id="A0A6G1FW93"/>
<feature type="transmembrane region" description="Helical" evidence="5">
    <location>
        <begin position="120"/>
        <end position="137"/>
    </location>
</feature>
<feature type="transmembrane region" description="Helical" evidence="5">
    <location>
        <begin position="494"/>
        <end position="515"/>
    </location>
</feature>
<keyword evidence="3 5" id="KW-1133">Transmembrane helix</keyword>
<comment type="subcellular location">
    <subcellularLocation>
        <location evidence="1">Membrane</location>
        <topology evidence="1">Multi-pass membrane protein</topology>
    </subcellularLocation>
</comment>
<feature type="transmembrane region" description="Helical" evidence="5">
    <location>
        <begin position="212"/>
        <end position="228"/>
    </location>
</feature>
<feature type="transmembrane region" description="Helical" evidence="5">
    <location>
        <begin position="149"/>
        <end position="169"/>
    </location>
</feature>
<proteinExistence type="predicted"/>
<evidence type="ECO:0000313" key="8">
    <source>
        <dbReference type="RefSeq" id="XP_033531685.1"/>
    </source>
</evidence>
<dbReference type="Gene3D" id="1.20.1250.20">
    <property type="entry name" value="MFS general substrate transporter like domains"/>
    <property type="match status" value="1"/>
</dbReference>
<dbReference type="Pfam" id="PF07690">
    <property type="entry name" value="MFS_1"/>
    <property type="match status" value="1"/>
</dbReference>
<feature type="transmembrane region" description="Helical" evidence="5">
    <location>
        <begin position="400"/>
        <end position="419"/>
    </location>
</feature>
<keyword evidence="7" id="KW-1185">Reference proteome</keyword>
<evidence type="ECO:0000256" key="5">
    <source>
        <dbReference type="SAM" id="Phobius"/>
    </source>
</evidence>
<reference evidence="8" key="3">
    <citation type="submission" date="2025-04" db="UniProtKB">
        <authorList>
            <consortium name="RefSeq"/>
        </authorList>
    </citation>
    <scope>IDENTIFICATION</scope>
    <source>
        <strain evidence="8">CBS 781.70</strain>
    </source>
</reference>
<evidence type="ECO:0000256" key="1">
    <source>
        <dbReference type="ARBA" id="ARBA00004141"/>
    </source>
</evidence>
<evidence type="ECO:0000313" key="7">
    <source>
        <dbReference type="Proteomes" id="UP000504638"/>
    </source>
</evidence>
<feature type="transmembrane region" description="Helical" evidence="5">
    <location>
        <begin position="463"/>
        <end position="482"/>
    </location>
</feature>
<evidence type="ECO:0000256" key="3">
    <source>
        <dbReference type="ARBA" id="ARBA00022989"/>
    </source>
</evidence>
<accession>A0A6G1FW93</accession>
<keyword evidence="4 5" id="KW-0472">Membrane</keyword>
<keyword evidence="2 5" id="KW-0812">Transmembrane</keyword>
<evidence type="ECO:0000256" key="4">
    <source>
        <dbReference type="ARBA" id="ARBA00023136"/>
    </source>
</evidence>
<dbReference type="Proteomes" id="UP000504638">
    <property type="component" value="Unplaced"/>
</dbReference>
<feature type="transmembrane region" description="Helical" evidence="5">
    <location>
        <begin position="358"/>
        <end position="379"/>
    </location>
</feature>
<dbReference type="RefSeq" id="XP_033531685.1">
    <property type="nucleotide sequence ID" value="XM_033681988.1"/>
</dbReference>
<dbReference type="EMBL" id="ML975168">
    <property type="protein sequence ID" value="KAF1810054.1"/>
    <property type="molecule type" value="Genomic_DNA"/>
</dbReference>
<dbReference type="InterPro" id="IPR036259">
    <property type="entry name" value="MFS_trans_sf"/>
</dbReference>
<dbReference type="GeneID" id="54422558"/>
<gene>
    <name evidence="6 8" type="ORF">P152DRAFT_484137</name>
</gene>
<dbReference type="PANTHER" id="PTHR23502:SF30">
    <property type="entry name" value="TRANSPORTER, PUTATIVE (AFU_ORTHOLOGUE AFUA_8G04702)-RELATED"/>
    <property type="match status" value="1"/>
</dbReference>
<evidence type="ECO:0000256" key="2">
    <source>
        <dbReference type="ARBA" id="ARBA00022692"/>
    </source>
</evidence>
<reference evidence="8" key="2">
    <citation type="submission" date="2020-04" db="EMBL/GenBank/DDBJ databases">
        <authorList>
            <consortium name="NCBI Genome Project"/>
        </authorList>
    </citation>
    <scope>NUCLEOTIDE SEQUENCE</scope>
    <source>
        <strain evidence="8">CBS 781.70</strain>
    </source>
</reference>
<name>A0A6G1FW93_9PEZI</name>
<dbReference type="InterPro" id="IPR011701">
    <property type="entry name" value="MFS"/>
</dbReference>
<dbReference type="GO" id="GO:0022857">
    <property type="term" value="F:transmembrane transporter activity"/>
    <property type="evidence" value="ECO:0007669"/>
    <property type="project" value="InterPro"/>
</dbReference>
<feature type="transmembrane region" description="Helical" evidence="5">
    <location>
        <begin position="85"/>
        <end position="108"/>
    </location>
</feature>
<protein>
    <submittedName>
        <fullName evidence="6 8">MFS general substrate transporter</fullName>
    </submittedName>
</protein>